<sequence length="360" mass="42230">IDIVQLEKDTFEEDDSFELPPPDIIAYNELRSCADLFRMYKEGILEIQPEYQREIVWTDADQTRFIDSLVKQLPIPSMCFSLDYKTQKWQVIDGLQRMWSIIRFLSDTDWTLSKLEDIDPKMSGQPVSKFVDRNSGLHSYFTRVENLTLPVTILRCDYSKMSHTNYIFMIFHRLNSLGKKLNNQEIRNCIYGGPLNNLLKELNENPNWIKINRMKQPSGYRFIQEEIILRFFAFYDGYKDYAGRLTKFLNNYMSEHRNPGDSFLTGKRNLFNRTIDVLYRSIFEGKPPRKLSTSILEAMLVGVSFNLEFIDSKPTSSIKAMYVKLLEQEEFSEKKLREGLAGKDRVIGRMNTAKRVFSGQ</sequence>
<dbReference type="PANTHER" id="PTHR39639:SF1">
    <property type="entry name" value="DUF262 DOMAIN-CONTAINING PROTEIN"/>
    <property type="match status" value="1"/>
</dbReference>
<name>X0SIZ3_9ZZZZ</name>
<comment type="caution">
    <text evidence="2">The sequence shown here is derived from an EMBL/GenBank/DDBJ whole genome shotgun (WGS) entry which is preliminary data.</text>
</comment>
<evidence type="ECO:0000259" key="1">
    <source>
        <dbReference type="Pfam" id="PF03235"/>
    </source>
</evidence>
<protein>
    <recommendedName>
        <fullName evidence="1">GmrSD restriction endonucleases N-terminal domain-containing protein</fullName>
    </recommendedName>
</protein>
<dbReference type="AlphaFoldDB" id="X0SIZ3"/>
<dbReference type="Pfam" id="PF03235">
    <property type="entry name" value="GmrSD_N"/>
    <property type="match status" value="1"/>
</dbReference>
<feature type="domain" description="GmrSD restriction endonucleases N-terminal" evidence="1">
    <location>
        <begin position="34"/>
        <end position="191"/>
    </location>
</feature>
<accession>X0SIZ3</accession>
<gene>
    <name evidence="2" type="ORF">S01H1_06414</name>
</gene>
<dbReference type="PANTHER" id="PTHR39639">
    <property type="entry name" value="CHROMOSOME 16, WHOLE GENOME SHOTGUN SEQUENCE"/>
    <property type="match status" value="1"/>
</dbReference>
<proteinExistence type="predicted"/>
<reference evidence="2" key="1">
    <citation type="journal article" date="2014" name="Front. Microbiol.">
        <title>High frequency of phylogenetically diverse reductive dehalogenase-homologous genes in deep subseafloor sedimentary metagenomes.</title>
        <authorList>
            <person name="Kawai M."/>
            <person name="Futagami T."/>
            <person name="Toyoda A."/>
            <person name="Takaki Y."/>
            <person name="Nishi S."/>
            <person name="Hori S."/>
            <person name="Arai W."/>
            <person name="Tsubouchi T."/>
            <person name="Morono Y."/>
            <person name="Uchiyama I."/>
            <person name="Ito T."/>
            <person name="Fujiyama A."/>
            <person name="Inagaki F."/>
            <person name="Takami H."/>
        </authorList>
    </citation>
    <scope>NUCLEOTIDE SEQUENCE</scope>
    <source>
        <strain evidence="2">Expedition CK06-06</strain>
    </source>
</reference>
<dbReference type="InterPro" id="IPR004919">
    <property type="entry name" value="GmrSD_N"/>
</dbReference>
<feature type="non-terminal residue" evidence="2">
    <location>
        <position position="1"/>
    </location>
</feature>
<organism evidence="2">
    <name type="scientific">marine sediment metagenome</name>
    <dbReference type="NCBI Taxonomy" id="412755"/>
    <lineage>
        <taxon>unclassified sequences</taxon>
        <taxon>metagenomes</taxon>
        <taxon>ecological metagenomes</taxon>
    </lineage>
</organism>
<dbReference type="EMBL" id="BARS01003314">
    <property type="protein sequence ID" value="GAF80954.1"/>
    <property type="molecule type" value="Genomic_DNA"/>
</dbReference>
<evidence type="ECO:0000313" key="2">
    <source>
        <dbReference type="EMBL" id="GAF80954.1"/>
    </source>
</evidence>